<dbReference type="Gene3D" id="1.10.510.10">
    <property type="entry name" value="Transferase(Phosphotransferase) domain 1"/>
    <property type="match status" value="1"/>
</dbReference>
<dbReference type="InterPro" id="IPR000719">
    <property type="entry name" value="Prot_kinase_dom"/>
</dbReference>
<reference evidence="2" key="1">
    <citation type="journal article" date="2020" name="Nature">
        <title>Giant virus diversity and host interactions through global metagenomics.</title>
        <authorList>
            <person name="Schulz F."/>
            <person name="Roux S."/>
            <person name="Paez-Espino D."/>
            <person name="Jungbluth S."/>
            <person name="Walsh D.A."/>
            <person name="Denef V.J."/>
            <person name="McMahon K.D."/>
            <person name="Konstantinidis K.T."/>
            <person name="Eloe-Fadrosh E.A."/>
            <person name="Kyrpides N.C."/>
            <person name="Woyke T."/>
        </authorList>
    </citation>
    <scope>NUCLEOTIDE SEQUENCE</scope>
    <source>
        <strain evidence="2">GVMAG-M-3300023174-30</strain>
    </source>
</reference>
<dbReference type="GO" id="GO:0004674">
    <property type="term" value="F:protein serine/threonine kinase activity"/>
    <property type="evidence" value="ECO:0007669"/>
    <property type="project" value="TreeGrafter"/>
</dbReference>
<accession>A0A6C0DND2</accession>
<feature type="domain" description="Protein kinase" evidence="1">
    <location>
        <begin position="47"/>
        <end position="314"/>
    </location>
</feature>
<dbReference type="SUPFAM" id="SSF56112">
    <property type="entry name" value="Protein kinase-like (PK-like)"/>
    <property type="match status" value="1"/>
</dbReference>
<dbReference type="GO" id="GO:0044773">
    <property type="term" value="P:mitotic DNA damage checkpoint signaling"/>
    <property type="evidence" value="ECO:0007669"/>
    <property type="project" value="TreeGrafter"/>
</dbReference>
<dbReference type="GO" id="GO:0005737">
    <property type="term" value="C:cytoplasm"/>
    <property type="evidence" value="ECO:0007669"/>
    <property type="project" value="TreeGrafter"/>
</dbReference>
<dbReference type="PROSITE" id="PS50011">
    <property type="entry name" value="PROTEIN_KINASE_DOM"/>
    <property type="match status" value="1"/>
</dbReference>
<dbReference type="PANTHER" id="PTHR44167:SF18">
    <property type="entry name" value="PROTEIN KINASE DOMAIN-CONTAINING PROTEIN"/>
    <property type="match status" value="1"/>
</dbReference>
<sequence length="314" mass="36678">MSKIKVLDRFKNYKIINEIIRKKIENATDTCLVPLNDNTFLINNTIHLLKRIGSESSYGTVYISVINKHSKIKFITKIQLDTSDSVKEINILRMLTKYAYLHFNIHLPIMYNNVRCDFFNKNNKKLPEKILDKHYNVNSYNSLFIELACGDLQQFLIKQPTITAKVIDNILAQTFVSILTLHRLNIIHNDTHLGNFLYFKIYKGGCFKYIFKDIIFYIENIGLNWIISDYGLSKTITPSLNYKKYITKDYDTILTVIIEYLVKINFDDINILKSLSRFISKGLDSDYILFKILLKNELFISKQPIGQVITTITL</sequence>
<name>A0A6C0DND2_9ZZZZ</name>
<evidence type="ECO:0000313" key="2">
    <source>
        <dbReference type="EMBL" id="QHT17814.1"/>
    </source>
</evidence>
<proteinExistence type="predicted"/>
<evidence type="ECO:0000259" key="1">
    <source>
        <dbReference type="PROSITE" id="PS50011"/>
    </source>
</evidence>
<dbReference type="EMBL" id="MN739645">
    <property type="protein sequence ID" value="QHT17814.1"/>
    <property type="molecule type" value="Genomic_DNA"/>
</dbReference>
<organism evidence="2">
    <name type="scientific">viral metagenome</name>
    <dbReference type="NCBI Taxonomy" id="1070528"/>
    <lineage>
        <taxon>unclassified sequences</taxon>
        <taxon>metagenomes</taxon>
        <taxon>organismal metagenomes</taxon>
    </lineage>
</organism>
<protein>
    <recommendedName>
        <fullName evidence="1">Protein kinase domain-containing protein</fullName>
    </recommendedName>
</protein>
<dbReference type="InterPro" id="IPR011009">
    <property type="entry name" value="Kinase-like_dom_sf"/>
</dbReference>
<dbReference type="GO" id="GO:0005524">
    <property type="term" value="F:ATP binding"/>
    <property type="evidence" value="ECO:0007669"/>
    <property type="project" value="InterPro"/>
</dbReference>
<dbReference type="AlphaFoldDB" id="A0A6C0DND2"/>
<dbReference type="GO" id="GO:0005634">
    <property type="term" value="C:nucleus"/>
    <property type="evidence" value="ECO:0007669"/>
    <property type="project" value="TreeGrafter"/>
</dbReference>
<dbReference type="PANTHER" id="PTHR44167">
    <property type="entry name" value="OVARIAN-SPECIFIC SERINE/THREONINE-PROTEIN KINASE LOK-RELATED"/>
    <property type="match status" value="1"/>
</dbReference>